<evidence type="ECO:0000259" key="1">
    <source>
        <dbReference type="Pfam" id="PF12697"/>
    </source>
</evidence>
<gene>
    <name evidence="2" type="ORF">QSV35_14865</name>
</gene>
<dbReference type="InterPro" id="IPR050266">
    <property type="entry name" value="AB_hydrolase_sf"/>
</dbReference>
<reference evidence="2 3" key="1">
    <citation type="submission" date="2023-06" db="EMBL/GenBank/DDBJ databases">
        <title>Microbacterium sp. nov., isolated from a waste landfill.</title>
        <authorList>
            <person name="Wen W."/>
        </authorList>
    </citation>
    <scope>NUCLEOTIDE SEQUENCE [LARGE SCALE GENOMIC DNA]</scope>
    <source>
        <strain evidence="2 3">ASV49</strain>
    </source>
</reference>
<protein>
    <submittedName>
        <fullName evidence="2">Alpha/beta hydrolase</fullName>
    </submittedName>
</protein>
<dbReference type="PANTHER" id="PTHR43798:SF33">
    <property type="entry name" value="HYDROLASE, PUTATIVE (AFU_ORTHOLOGUE AFUA_2G14860)-RELATED"/>
    <property type="match status" value="1"/>
</dbReference>
<dbReference type="Proteomes" id="UP001235064">
    <property type="component" value="Unassembled WGS sequence"/>
</dbReference>
<feature type="domain" description="AB hydrolase-1" evidence="1">
    <location>
        <begin position="22"/>
        <end position="242"/>
    </location>
</feature>
<dbReference type="EMBL" id="JASXSZ010000005">
    <property type="protein sequence ID" value="MDL9980620.1"/>
    <property type="molecule type" value="Genomic_DNA"/>
</dbReference>
<dbReference type="PANTHER" id="PTHR43798">
    <property type="entry name" value="MONOACYLGLYCEROL LIPASE"/>
    <property type="match status" value="1"/>
</dbReference>
<evidence type="ECO:0000313" key="3">
    <source>
        <dbReference type="Proteomes" id="UP001235064"/>
    </source>
</evidence>
<accession>A0ABT7N1N3</accession>
<dbReference type="RefSeq" id="WP_286289590.1">
    <property type="nucleotide sequence ID" value="NZ_JASXSZ010000005.1"/>
</dbReference>
<name>A0ABT7N1N3_9MICO</name>
<keyword evidence="2" id="KW-0378">Hydrolase</keyword>
<dbReference type="Pfam" id="PF12697">
    <property type="entry name" value="Abhydrolase_6"/>
    <property type="match status" value="1"/>
</dbReference>
<dbReference type="InterPro" id="IPR029058">
    <property type="entry name" value="AB_hydrolase_fold"/>
</dbReference>
<evidence type="ECO:0000313" key="2">
    <source>
        <dbReference type="EMBL" id="MDL9980620.1"/>
    </source>
</evidence>
<organism evidence="2 3">
    <name type="scientific">Microbacterium candidum</name>
    <dbReference type="NCBI Taxonomy" id="3041922"/>
    <lineage>
        <taxon>Bacteria</taxon>
        <taxon>Bacillati</taxon>
        <taxon>Actinomycetota</taxon>
        <taxon>Actinomycetes</taxon>
        <taxon>Micrococcales</taxon>
        <taxon>Microbacteriaceae</taxon>
        <taxon>Microbacterium</taxon>
    </lineage>
</organism>
<dbReference type="InterPro" id="IPR000073">
    <property type="entry name" value="AB_hydrolase_1"/>
</dbReference>
<dbReference type="GO" id="GO:0016787">
    <property type="term" value="F:hydrolase activity"/>
    <property type="evidence" value="ECO:0007669"/>
    <property type="project" value="UniProtKB-KW"/>
</dbReference>
<keyword evidence="3" id="KW-1185">Reference proteome</keyword>
<dbReference type="SUPFAM" id="SSF53474">
    <property type="entry name" value="alpha/beta-Hydrolases"/>
    <property type="match status" value="1"/>
</dbReference>
<dbReference type="Gene3D" id="3.40.50.1820">
    <property type="entry name" value="alpha/beta hydrolase"/>
    <property type="match status" value="1"/>
</dbReference>
<sequence length="258" mass="27669">MAIPVTLPRLSWGDPHAERRALLLHGLGSDAALMWRYGVALADDGWRADAVDLRGHGSAPRALDCTLEAYAADVAALRTDGEPWDLVIAHSLGGAAAVLASAAHPRWTRRLMLIDPAVHLSDEDRENVRQGQEESFADPSVDAIRATHPDWHELDIELKAAATRAASRWMVEQTSAQNTTWDVRDAASRLSVPTHVIGADPAVFSIFTGATAAEVLQNPRITMSVVAGAGHSPHRDLPDATIQMVRSALVGAPKEALS</sequence>
<comment type="caution">
    <text evidence="2">The sequence shown here is derived from an EMBL/GenBank/DDBJ whole genome shotgun (WGS) entry which is preliminary data.</text>
</comment>
<proteinExistence type="predicted"/>